<feature type="domain" description="CSC1/OSCA1-like cytosolic" evidence="11">
    <location>
        <begin position="218"/>
        <end position="385"/>
    </location>
</feature>
<reference evidence="12 13" key="1">
    <citation type="submission" date="2024-02" db="EMBL/GenBank/DDBJ databases">
        <title>Discinaceae phylogenomics.</title>
        <authorList>
            <person name="Dirks A.C."/>
            <person name="James T.Y."/>
        </authorList>
    </citation>
    <scope>NUCLEOTIDE SEQUENCE [LARGE SCALE GENOMIC DNA]</scope>
    <source>
        <strain evidence="12 13">ACD0624</strain>
    </source>
</reference>
<evidence type="ECO:0000256" key="3">
    <source>
        <dbReference type="ARBA" id="ARBA00022448"/>
    </source>
</evidence>
<dbReference type="InterPro" id="IPR032880">
    <property type="entry name" value="CSC1/OSCA1-like_N"/>
</dbReference>
<keyword evidence="4 8" id="KW-0812">Transmembrane</keyword>
<feature type="transmembrane region" description="Helical" evidence="8">
    <location>
        <begin position="126"/>
        <end position="149"/>
    </location>
</feature>
<dbReference type="EMBL" id="JBBBZM010000111">
    <property type="protein sequence ID" value="KAL0633851.1"/>
    <property type="molecule type" value="Genomic_DNA"/>
</dbReference>
<dbReference type="InterPro" id="IPR045122">
    <property type="entry name" value="Csc1-like"/>
</dbReference>
<name>A0ABR3GE42_9PEZI</name>
<evidence type="ECO:0000256" key="2">
    <source>
        <dbReference type="ARBA" id="ARBA00007779"/>
    </source>
</evidence>
<proteinExistence type="inferred from homology"/>
<feature type="transmembrane region" description="Helical" evidence="8">
    <location>
        <begin position="687"/>
        <end position="706"/>
    </location>
</feature>
<accession>A0ABR3GE42</accession>
<feature type="compositionally biased region" description="Basic and acidic residues" evidence="7">
    <location>
        <begin position="969"/>
        <end position="980"/>
    </location>
</feature>
<feature type="transmembrane region" description="Helical" evidence="8">
    <location>
        <begin position="445"/>
        <end position="465"/>
    </location>
</feature>
<keyword evidence="3" id="KW-0813">Transport</keyword>
<feature type="domain" description="CSC1/OSCA1-like 7TM region" evidence="9">
    <location>
        <begin position="397"/>
        <end position="679"/>
    </location>
</feature>
<evidence type="ECO:0000259" key="11">
    <source>
        <dbReference type="Pfam" id="PF14703"/>
    </source>
</evidence>
<feature type="transmembrane region" description="Helical" evidence="8">
    <location>
        <begin position="534"/>
        <end position="556"/>
    </location>
</feature>
<feature type="transmembrane region" description="Helical" evidence="8">
    <location>
        <begin position="660"/>
        <end position="681"/>
    </location>
</feature>
<keyword evidence="13" id="KW-1185">Reference proteome</keyword>
<evidence type="ECO:0000256" key="5">
    <source>
        <dbReference type="ARBA" id="ARBA00022989"/>
    </source>
</evidence>
<protein>
    <recommendedName>
        <fullName evidence="14">DUF221-domain-containing protein</fullName>
    </recommendedName>
</protein>
<keyword evidence="6 8" id="KW-0472">Membrane</keyword>
<keyword evidence="5 8" id="KW-1133">Transmembrane helix</keyword>
<evidence type="ECO:0000259" key="9">
    <source>
        <dbReference type="Pfam" id="PF02714"/>
    </source>
</evidence>
<dbReference type="Pfam" id="PF14703">
    <property type="entry name" value="PHM7_cyt"/>
    <property type="match status" value="1"/>
</dbReference>
<feature type="region of interest" description="Disordered" evidence="7">
    <location>
        <begin position="894"/>
        <end position="980"/>
    </location>
</feature>
<evidence type="ECO:0008006" key="14">
    <source>
        <dbReference type="Google" id="ProtNLM"/>
    </source>
</evidence>
<evidence type="ECO:0000256" key="7">
    <source>
        <dbReference type="SAM" id="MobiDB-lite"/>
    </source>
</evidence>
<dbReference type="PANTHER" id="PTHR13018">
    <property type="entry name" value="PROBABLE MEMBRANE PROTEIN DUF221-RELATED"/>
    <property type="match status" value="1"/>
</dbReference>
<dbReference type="InterPro" id="IPR003864">
    <property type="entry name" value="CSC1/OSCA1-like_7TM"/>
</dbReference>
<feature type="transmembrane region" description="Helical" evidence="8">
    <location>
        <begin position="398"/>
        <end position="425"/>
    </location>
</feature>
<feature type="transmembrane region" description="Helical" evidence="8">
    <location>
        <begin position="492"/>
        <end position="514"/>
    </location>
</feature>
<evidence type="ECO:0000313" key="12">
    <source>
        <dbReference type="EMBL" id="KAL0633851.1"/>
    </source>
</evidence>
<feature type="transmembrane region" description="Helical" evidence="8">
    <location>
        <begin position="563"/>
        <end position="581"/>
    </location>
</feature>
<feature type="domain" description="CSC1/OSCA1-like N-terminal transmembrane" evidence="10">
    <location>
        <begin position="40"/>
        <end position="194"/>
    </location>
</feature>
<evidence type="ECO:0000313" key="13">
    <source>
        <dbReference type="Proteomes" id="UP001447188"/>
    </source>
</evidence>
<comment type="subcellular location">
    <subcellularLocation>
        <location evidence="1">Membrane</location>
        <topology evidence="1">Multi-pass membrane protein</topology>
    </subcellularLocation>
</comment>
<evidence type="ECO:0000256" key="6">
    <source>
        <dbReference type="ARBA" id="ARBA00023136"/>
    </source>
</evidence>
<dbReference type="Pfam" id="PF13967">
    <property type="entry name" value="RSN1_TM"/>
    <property type="match status" value="1"/>
</dbReference>
<feature type="region of interest" description="Disordered" evidence="7">
    <location>
        <begin position="830"/>
        <end position="878"/>
    </location>
</feature>
<comment type="similarity">
    <text evidence="2">Belongs to the CSC1 (TC 1.A.17) family.</text>
</comment>
<sequence length="980" mass="110887">MACLIDGDSPLLVRRVIEGTLGEFFHIIQSNFQQQFSTNAFFASLGSSLGISLIILFLWCLIRPYNSVVYAPKLRNADQKHAPPAIEKGYFAWFKPLIKCQEADLVEKLGLDAIVFLRFLRMCRMIFFCLGIIGCLILIPVNVTCSLKSKLIDSPGSNQWLTLMTPSAILGPCMWAHVIIAWVFDFIIMYILYSNYVAITRLRKDYFEGPDYQASLHARTLMITDIPSSYRTNEGLSKIIGKLSVPKHGDERCVIGRNVKELPDLIEEHTYAVKKLEGFLAKYLKNPNNLPARRPVCKPDKNDKSVPKDSDVDAIEYLGQRIKDLEKNIYAVRDTIDNRDALQYGFISYPTVPRAHISGRAARGKHPKGTTIKIAPKPNEIIWRNLVRSKTSRRRNKMIGNVLFVALSILFVIPNALIAVFLSNLRNLAPIWYEFSVYLNQYPKTFAAIQGFLAPTVTSIIYLVLPIIMRRISAWQGDITKSSRERHVTSKLYFFFVINNLVIFTLFSTVWSTIQTLVEISDAVGITWEAFKNTHFATGIVVSINSVSAFWVTYLLQRNLGALLDIIQVVPLISQSFYRYFMSPTPREMIEWTAPPVFDYANYYNYFLFYSTIALVFATVQPLVLPIAFLYFLIDSFLKKYCLMYIFVTKVESNGAFWRFLFNRFLFATGLFNVVVALVVWVRHTGQAASCVLPLLVVLVGFKFYCRRVFDTKIRYHTKGPDPENMLMAGTFAHKDKLDKRYGHPSLFRPLITPMVHAKAKNVLSQVYYGRINSEPAHGSGYGDIGMENMQRGKAGHRQLDPLGGQFEIVEEADMDFKNYKHRVEFSAEHGGRNAYGPDSDFYSDAGTPAGFRSPASSRPGTPQGFGRAAPSPLAVSTTGHRGADYYAVPNPASPGAFGEHPPRSSSPYLGDRVSMLSPDGPEPAFDWNQHDNHSETGSITHLLRDQHAYVPGPSSQRGQFPQYPQQPHDNHEEYRGVHR</sequence>
<evidence type="ECO:0000256" key="1">
    <source>
        <dbReference type="ARBA" id="ARBA00004141"/>
    </source>
</evidence>
<feature type="transmembrane region" description="Helical" evidence="8">
    <location>
        <begin position="169"/>
        <end position="193"/>
    </location>
</feature>
<feature type="transmembrane region" description="Helical" evidence="8">
    <location>
        <begin position="40"/>
        <end position="62"/>
    </location>
</feature>
<comment type="caution">
    <text evidence="12">The sequence shown here is derived from an EMBL/GenBank/DDBJ whole genome shotgun (WGS) entry which is preliminary data.</text>
</comment>
<evidence type="ECO:0000256" key="8">
    <source>
        <dbReference type="SAM" id="Phobius"/>
    </source>
</evidence>
<dbReference type="InterPro" id="IPR027815">
    <property type="entry name" value="CSC1/OSCA1-like_cyt"/>
</dbReference>
<gene>
    <name evidence="12" type="ORF">Q9L58_007222</name>
</gene>
<organism evidence="12 13">
    <name type="scientific">Discina gigas</name>
    <dbReference type="NCBI Taxonomy" id="1032678"/>
    <lineage>
        <taxon>Eukaryota</taxon>
        <taxon>Fungi</taxon>
        <taxon>Dikarya</taxon>
        <taxon>Ascomycota</taxon>
        <taxon>Pezizomycotina</taxon>
        <taxon>Pezizomycetes</taxon>
        <taxon>Pezizales</taxon>
        <taxon>Discinaceae</taxon>
        <taxon>Discina</taxon>
    </lineage>
</organism>
<feature type="transmembrane region" description="Helical" evidence="8">
    <location>
        <begin position="607"/>
        <end position="634"/>
    </location>
</feature>
<dbReference type="Proteomes" id="UP001447188">
    <property type="component" value="Unassembled WGS sequence"/>
</dbReference>
<evidence type="ECO:0000256" key="4">
    <source>
        <dbReference type="ARBA" id="ARBA00022692"/>
    </source>
</evidence>
<feature type="compositionally biased region" description="Polar residues" evidence="7">
    <location>
        <begin position="954"/>
        <end position="968"/>
    </location>
</feature>
<dbReference type="PANTHER" id="PTHR13018:SF149">
    <property type="entry name" value="DOMAIN PROTEIN, PUTATIVE (AFU_ORTHOLOGUE AFUA_3G11660)-RELATED"/>
    <property type="match status" value="1"/>
</dbReference>
<dbReference type="Pfam" id="PF02714">
    <property type="entry name" value="RSN1_7TM"/>
    <property type="match status" value="1"/>
</dbReference>
<evidence type="ECO:0000259" key="10">
    <source>
        <dbReference type="Pfam" id="PF13967"/>
    </source>
</evidence>